<dbReference type="AlphaFoldDB" id="A0A086LK74"/>
<feature type="chain" id="PRO_5001810203" evidence="2">
    <location>
        <begin position="29"/>
        <end position="545"/>
    </location>
</feature>
<keyword evidence="1" id="KW-0472">Membrane</keyword>
<name>A0A086LK74_TOXGO</name>
<keyword evidence="1" id="KW-1133">Transmembrane helix</keyword>
<sequence length="545" mass="59201">MKPLKSLKHRAIYAVLSVILFHEAVVYGVDSISPGAERGQARLREHVEKKEGSTVIKGENDNGIVTTSTDDVRCDPTWHGIAPSAAYEIVFTTREALSQMGIDRHHGSVDTAFRNQARIPSVYDMFDTKTVEAYEHSLNAQGYVLQTAEQVVLTSAQGTFIDCGICAAEAVYSFVQLLSVDEDDEGPTAYHFAPLHYPSWKFQPILISVPPTSMAIPKNVELTVDAVGILACVSPGHQPVFFLNPLQTGSQAPVFRKGPFDEPVEVVRVQAFRSLHPDTFVLEATLPIRRNTPVAAHVMREGTNLVYFATVTGPPILQSAMVLGSFTANPECSLKRNTPTGAVRLHCETWDSLVKRTADRWLHRRQQKSRKSWIIGGFLGAAALVSLGLLVRGCTHDIRRGVGLWNFIRGRIPERPRERFGVVNPSGVSGHMNPYNIAAAAGVSLASIGLGGRAARTAVRVSGLTHAARGILLRGGGLHGAAATSIVAGLIGIYYGIRGAKRQITQRRTQQQLNRGVGGMIKAVKVPKKSNPEQLKAGILFVVLH</sequence>
<dbReference type="Proteomes" id="UP000028834">
    <property type="component" value="Unassembled WGS sequence"/>
</dbReference>
<feature type="signal peptide" evidence="2">
    <location>
        <begin position="1"/>
        <end position="28"/>
    </location>
</feature>
<protein>
    <submittedName>
        <fullName evidence="3">Putative transmembrane protein</fullName>
    </submittedName>
</protein>
<proteinExistence type="predicted"/>
<feature type="transmembrane region" description="Helical" evidence="1">
    <location>
        <begin position="435"/>
        <end position="456"/>
    </location>
</feature>
<feature type="transmembrane region" description="Helical" evidence="1">
    <location>
        <begin position="373"/>
        <end position="391"/>
    </location>
</feature>
<evidence type="ECO:0000256" key="1">
    <source>
        <dbReference type="SAM" id="Phobius"/>
    </source>
</evidence>
<keyword evidence="2" id="KW-0732">Signal</keyword>
<gene>
    <name evidence="3" type="ORF">TGRUB_299780</name>
</gene>
<accession>A0A086LK74</accession>
<reference evidence="3 4" key="1">
    <citation type="submission" date="2014-05" db="EMBL/GenBank/DDBJ databases">
        <authorList>
            <person name="Sibley D."/>
            <person name="Venepally P."/>
            <person name="Karamycheva S."/>
            <person name="Hadjithomas M."/>
            <person name="Khan A."/>
            <person name="Brunk B."/>
            <person name="Roos D."/>
            <person name="Caler E."/>
            <person name="Lorenzi H."/>
        </authorList>
    </citation>
    <scope>NUCLEOTIDE SEQUENCE [LARGE SCALE GENOMIC DNA]</scope>
    <source>
        <strain evidence="3 4">RUB</strain>
    </source>
</reference>
<feature type="transmembrane region" description="Helical" evidence="1">
    <location>
        <begin position="476"/>
        <end position="497"/>
    </location>
</feature>
<evidence type="ECO:0000313" key="4">
    <source>
        <dbReference type="Proteomes" id="UP000028834"/>
    </source>
</evidence>
<keyword evidence="1 3" id="KW-0812">Transmembrane</keyword>
<organism evidence="3 4">
    <name type="scientific">Toxoplasma gondii RUB</name>
    <dbReference type="NCBI Taxonomy" id="935652"/>
    <lineage>
        <taxon>Eukaryota</taxon>
        <taxon>Sar</taxon>
        <taxon>Alveolata</taxon>
        <taxon>Apicomplexa</taxon>
        <taxon>Conoidasida</taxon>
        <taxon>Coccidia</taxon>
        <taxon>Eucoccidiorida</taxon>
        <taxon>Eimeriorina</taxon>
        <taxon>Sarcocystidae</taxon>
        <taxon>Toxoplasma</taxon>
    </lineage>
</organism>
<dbReference type="EMBL" id="AFYV02002964">
    <property type="protein sequence ID" value="KFG57042.1"/>
    <property type="molecule type" value="Genomic_DNA"/>
</dbReference>
<dbReference type="OrthoDB" id="331048at2759"/>
<evidence type="ECO:0000313" key="3">
    <source>
        <dbReference type="EMBL" id="KFG57042.1"/>
    </source>
</evidence>
<dbReference type="VEuPathDB" id="ToxoDB:TGRUB_299780"/>
<evidence type="ECO:0000256" key="2">
    <source>
        <dbReference type="SAM" id="SignalP"/>
    </source>
</evidence>
<comment type="caution">
    <text evidence="3">The sequence shown here is derived from an EMBL/GenBank/DDBJ whole genome shotgun (WGS) entry which is preliminary data.</text>
</comment>